<feature type="compositionally biased region" description="Basic residues" evidence="1">
    <location>
        <begin position="1"/>
        <end position="11"/>
    </location>
</feature>
<feature type="region of interest" description="Disordered" evidence="1">
    <location>
        <begin position="622"/>
        <end position="650"/>
    </location>
</feature>
<feature type="compositionally biased region" description="Polar residues" evidence="1">
    <location>
        <begin position="499"/>
        <end position="517"/>
    </location>
</feature>
<dbReference type="Proteomes" id="UP001652628">
    <property type="component" value="Chromosome 2R"/>
</dbReference>
<name>A0ABM4TM26_DROSZ</name>
<feature type="region of interest" description="Disordered" evidence="1">
    <location>
        <begin position="408"/>
        <end position="474"/>
    </location>
</feature>
<evidence type="ECO:0000313" key="3">
    <source>
        <dbReference type="RefSeq" id="XP_070851025.1"/>
    </source>
</evidence>
<gene>
    <name evidence="3" type="primary">LOC139352527</name>
</gene>
<feature type="compositionally biased region" description="Basic and acidic residues" evidence="1">
    <location>
        <begin position="408"/>
        <end position="417"/>
    </location>
</feature>
<feature type="region of interest" description="Disordered" evidence="1">
    <location>
        <begin position="346"/>
        <end position="371"/>
    </location>
</feature>
<evidence type="ECO:0000256" key="1">
    <source>
        <dbReference type="SAM" id="MobiDB-lite"/>
    </source>
</evidence>
<feature type="compositionally biased region" description="Basic residues" evidence="1">
    <location>
        <begin position="578"/>
        <end position="591"/>
    </location>
</feature>
<proteinExistence type="predicted"/>
<keyword evidence="2" id="KW-1185">Reference proteome</keyword>
<feature type="compositionally biased region" description="Basic and acidic residues" evidence="1">
    <location>
        <begin position="635"/>
        <end position="645"/>
    </location>
</feature>
<dbReference type="RefSeq" id="XP_070851025.1">
    <property type="nucleotide sequence ID" value="XM_070994924.1"/>
</dbReference>
<feature type="region of interest" description="Disordered" evidence="1">
    <location>
        <begin position="499"/>
        <end position="524"/>
    </location>
</feature>
<feature type="region of interest" description="Disordered" evidence="1">
    <location>
        <begin position="565"/>
        <end position="596"/>
    </location>
</feature>
<feature type="region of interest" description="Disordered" evidence="1">
    <location>
        <begin position="102"/>
        <end position="129"/>
    </location>
</feature>
<organism evidence="2 3">
    <name type="scientific">Drosophila suzukii</name>
    <name type="common">Spotted-wing drosophila fruit fly</name>
    <dbReference type="NCBI Taxonomy" id="28584"/>
    <lineage>
        <taxon>Eukaryota</taxon>
        <taxon>Metazoa</taxon>
        <taxon>Ecdysozoa</taxon>
        <taxon>Arthropoda</taxon>
        <taxon>Hexapoda</taxon>
        <taxon>Insecta</taxon>
        <taxon>Pterygota</taxon>
        <taxon>Neoptera</taxon>
        <taxon>Endopterygota</taxon>
        <taxon>Diptera</taxon>
        <taxon>Brachycera</taxon>
        <taxon>Muscomorpha</taxon>
        <taxon>Ephydroidea</taxon>
        <taxon>Drosophilidae</taxon>
        <taxon>Drosophila</taxon>
        <taxon>Sophophora</taxon>
    </lineage>
</organism>
<feature type="region of interest" description="Disordered" evidence="1">
    <location>
        <begin position="190"/>
        <end position="220"/>
    </location>
</feature>
<protein>
    <submittedName>
        <fullName evidence="3">Uncharacterized protein</fullName>
    </submittedName>
</protein>
<feature type="compositionally biased region" description="Basic residues" evidence="1">
    <location>
        <begin position="429"/>
        <end position="440"/>
    </location>
</feature>
<feature type="compositionally biased region" description="Low complexity" evidence="1">
    <location>
        <begin position="193"/>
        <end position="211"/>
    </location>
</feature>
<evidence type="ECO:0000313" key="2">
    <source>
        <dbReference type="Proteomes" id="UP001652628"/>
    </source>
</evidence>
<sequence>MKHFFNKKIMSHCRSSGQKRNGAGRESQTDLSQDSHTDVCPEARPVPQRPCPGSQNAPENMYVLKNCDRCQDYSVQPCGKGCKCPKRGTQCAGECDVSDREKSQLQSQESFPEAVKPMTKMTESSKSSLDPAAYRRMGGNCPICQLCGHEEIRQPGQSMCCTCNEKIQAAVDNYYVQCQGQCQPTGRPCPYRQDQGQAQQPASQSPGQWQQLNGSPFGTQQQGEQPFNIIVLQDCDNHALIDQLTAAINRGGGQAHTPLQNNNYPNLYPNQPNNFQNNPLTGYIDYDYLDLNRKGYGYEPEREDRYDYGYDMGPWPMDPYYPRDGFEEDGYRSISCNSYDCPAKNDQIPKQDSWDSNQTYKESQAPRNGQANNGACNCNCHDFETKDKLASLIAKALEIFISSNQCKNDEVKDEEQNQKGGKVKNPEKKVKKQKKRGKRSKSVEPAVNSSTKSAANVRGESPLRTAKSSKAKLSAISTPFSKVNSLDSTLLKVTKSPISKNSSLYGDSNADTISAGSRNKDRNEKPPFFLPDCEEHRCKNDCKGICSRKPHDCGKGCKSVCQGPCSKSGGGDGQSRSRASKNKQQQQRHARCQQCNQGEGRQWQEVGGTTDCPDGTNAGGASAPPGCSGCGGGQDRSKGGGKDRNPAGGKNTLLGLSPIAHYRPGMLQFPVNYLLAGTNFRRSLVRTAAGVTLHQKPYVDMADAKDLPNFPCRKKGGSADYETPAKKWL</sequence>
<accession>A0ABM4TM26</accession>
<feature type="compositionally biased region" description="Polar residues" evidence="1">
    <location>
        <begin position="354"/>
        <end position="367"/>
    </location>
</feature>
<feature type="region of interest" description="Disordered" evidence="1">
    <location>
        <begin position="1"/>
        <end position="55"/>
    </location>
</feature>
<reference evidence="3" key="1">
    <citation type="submission" date="2025-08" db="UniProtKB">
        <authorList>
            <consortium name="RefSeq"/>
        </authorList>
    </citation>
    <scope>IDENTIFICATION</scope>
</reference>
<dbReference type="GeneID" id="139352527"/>